<evidence type="ECO:0000313" key="2">
    <source>
        <dbReference type="EMBL" id="PTQ49837.1"/>
    </source>
</evidence>
<proteinExistence type="predicted"/>
<evidence type="ECO:0000256" key="1">
    <source>
        <dbReference type="SAM" id="MobiDB-lite"/>
    </source>
</evidence>
<dbReference type="EMBL" id="KZ772674">
    <property type="protein sequence ID" value="PTQ49836.1"/>
    <property type="molecule type" value="Genomic_DNA"/>
</dbReference>
<dbReference type="Proteomes" id="UP000244005">
    <property type="component" value="Unassembled WGS sequence"/>
</dbReference>
<name>A0A2R6XUP8_MARPO</name>
<gene>
    <name evidence="2" type="ORF">MARPO_0002s0281</name>
</gene>
<dbReference type="AlphaFoldDB" id="A0A2R6XUP8"/>
<dbReference type="EMBL" id="KZ772674">
    <property type="protein sequence ID" value="PTQ49834.1"/>
    <property type="molecule type" value="Genomic_DNA"/>
</dbReference>
<dbReference type="EMBL" id="KZ772674">
    <property type="protein sequence ID" value="PTQ49837.1"/>
    <property type="molecule type" value="Genomic_DNA"/>
</dbReference>
<feature type="compositionally biased region" description="Polar residues" evidence="1">
    <location>
        <begin position="13"/>
        <end position="39"/>
    </location>
</feature>
<feature type="region of interest" description="Disordered" evidence="1">
    <location>
        <begin position="103"/>
        <end position="134"/>
    </location>
</feature>
<evidence type="ECO:0000313" key="3">
    <source>
        <dbReference type="Proteomes" id="UP000244005"/>
    </source>
</evidence>
<dbReference type="EMBL" id="KZ772674">
    <property type="protein sequence ID" value="PTQ49833.1"/>
    <property type="molecule type" value="Genomic_DNA"/>
</dbReference>
<feature type="region of interest" description="Disordered" evidence="1">
    <location>
        <begin position="1"/>
        <end position="45"/>
    </location>
</feature>
<keyword evidence="3" id="KW-1185">Reference proteome</keyword>
<sequence length="215" mass="23034">MHNHLNGRGTGRAANQSINQSRASQISPPLCIPQQSIPSSGRGGGGEVGLGDLLASARYVTTPSVWIRDHNGDEGCDGPTFSTSPQHFYSLLECFSRVNESLRHGHRRSQVGERSRSKQKHSIDPSSIARRSARSQAIPAIVEADDIMVMMVSNAPATTMSPFTVNLLFAISLGPPPAPLSCPSSKPSIIRFANKRTDLEGMARMAAIGEQQGSM</sequence>
<reference evidence="3" key="1">
    <citation type="journal article" date="2017" name="Cell">
        <title>Insights into land plant evolution garnered from the Marchantia polymorpha genome.</title>
        <authorList>
            <person name="Bowman J.L."/>
            <person name="Kohchi T."/>
            <person name="Yamato K.T."/>
            <person name="Jenkins J."/>
            <person name="Shu S."/>
            <person name="Ishizaki K."/>
            <person name="Yamaoka S."/>
            <person name="Nishihama R."/>
            <person name="Nakamura Y."/>
            <person name="Berger F."/>
            <person name="Adam C."/>
            <person name="Aki S.S."/>
            <person name="Althoff F."/>
            <person name="Araki T."/>
            <person name="Arteaga-Vazquez M.A."/>
            <person name="Balasubrmanian S."/>
            <person name="Barry K."/>
            <person name="Bauer D."/>
            <person name="Boehm C.R."/>
            <person name="Briginshaw L."/>
            <person name="Caballero-Perez J."/>
            <person name="Catarino B."/>
            <person name="Chen F."/>
            <person name="Chiyoda S."/>
            <person name="Chovatia M."/>
            <person name="Davies K.M."/>
            <person name="Delmans M."/>
            <person name="Demura T."/>
            <person name="Dierschke T."/>
            <person name="Dolan L."/>
            <person name="Dorantes-Acosta A.E."/>
            <person name="Eklund D.M."/>
            <person name="Florent S.N."/>
            <person name="Flores-Sandoval E."/>
            <person name="Fujiyama A."/>
            <person name="Fukuzawa H."/>
            <person name="Galik B."/>
            <person name="Grimanelli D."/>
            <person name="Grimwood J."/>
            <person name="Grossniklaus U."/>
            <person name="Hamada T."/>
            <person name="Haseloff J."/>
            <person name="Hetherington A.J."/>
            <person name="Higo A."/>
            <person name="Hirakawa Y."/>
            <person name="Hundley H.N."/>
            <person name="Ikeda Y."/>
            <person name="Inoue K."/>
            <person name="Inoue S.I."/>
            <person name="Ishida S."/>
            <person name="Jia Q."/>
            <person name="Kakita M."/>
            <person name="Kanazawa T."/>
            <person name="Kawai Y."/>
            <person name="Kawashima T."/>
            <person name="Kennedy M."/>
            <person name="Kinose K."/>
            <person name="Kinoshita T."/>
            <person name="Kohara Y."/>
            <person name="Koide E."/>
            <person name="Komatsu K."/>
            <person name="Kopischke S."/>
            <person name="Kubo M."/>
            <person name="Kyozuka J."/>
            <person name="Lagercrantz U."/>
            <person name="Lin S.S."/>
            <person name="Lindquist E."/>
            <person name="Lipzen A.M."/>
            <person name="Lu C.W."/>
            <person name="De Luna E."/>
            <person name="Martienssen R.A."/>
            <person name="Minamino N."/>
            <person name="Mizutani M."/>
            <person name="Mizutani M."/>
            <person name="Mochizuki N."/>
            <person name="Monte I."/>
            <person name="Mosher R."/>
            <person name="Nagasaki H."/>
            <person name="Nakagami H."/>
            <person name="Naramoto S."/>
            <person name="Nishitani K."/>
            <person name="Ohtani M."/>
            <person name="Okamoto T."/>
            <person name="Okumura M."/>
            <person name="Phillips J."/>
            <person name="Pollak B."/>
            <person name="Reinders A."/>
            <person name="Rovekamp M."/>
            <person name="Sano R."/>
            <person name="Sawa S."/>
            <person name="Schmid M.W."/>
            <person name="Shirakawa M."/>
            <person name="Solano R."/>
            <person name="Spunde A."/>
            <person name="Suetsugu N."/>
            <person name="Sugano S."/>
            <person name="Sugiyama A."/>
            <person name="Sun R."/>
            <person name="Suzuki Y."/>
            <person name="Takenaka M."/>
            <person name="Takezawa D."/>
            <person name="Tomogane H."/>
            <person name="Tsuzuki M."/>
            <person name="Ueda T."/>
            <person name="Umeda M."/>
            <person name="Ward J.M."/>
            <person name="Watanabe Y."/>
            <person name="Yazaki K."/>
            <person name="Yokoyama R."/>
            <person name="Yoshitake Y."/>
            <person name="Yotsui I."/>
            <person name="Zachgo S."/>
            <person name="Schmutz J."/>
        </authorList>
    </citation>
    <scope>NUCLEOTIDE SEQUENCE [LARGE SCALE GENOMIC DNA]</scope>
    <source>
        <strain evidence="3">Tak-1</strain>
    </source>
</reference>
<dbReference type="EMBL" id="KZ772674">
    <property type="protein sequence ID" value="PTQ49835.1"/>
    <property type="molecule type" value="Genomic_DNA"/>
</dbReference>
<protein>
    <submittedName>
        <fullName evidence="2">Uncharacterized protein</fullName>
    </submittedName>
</protein>
<dbReference type="Gramene" id="Mp1g25950.1">
    <property type="protein sequence ID" value="Mp1g25950.1.cds1"/>
    <property type="gene ID" value="Mp1g25950"/>
</dbReference>
<feature type="compositionally biased region" description="Low complexity" evidence="1">
    <location>
        <begin position="124"/>
        <end position="134"/>
    </location>
</feature>
<accession>A0A2R6XUP8</accession>
<reference evidence="2" key="2">
    <citation type="submission" date="2017-12" db="EMBL/GenBank/DDBJ databases">
        <title>WGS assembly of Marchantia polymorpha.</title>
        <authorList>
            <person name="Bowman J.L."/>
            <person name="Kohchi T."/>
            <person name="Yamato K.T."/>
            <person name="Jenkins J."/>
            <person name="Shu S."/>
            <person name="Ishizaki K."/>
            <person name="Yamaoka S."/>
            <person name="Nishihama R."/>
            <person name="Nakamura Y."/>
            <person name="Berger F."/>
            <person name="Adam C."/>
            <person name="Aki S.S."/>
            <person name="Althoff F."/>
            <person name="Araki T."/>
            <person name="Arteaga-Vazquez M.A."/>
            <person name="Balasubrmanian S."/>
            <person name="Bauer D."/>
            <person name="Boehm C.R."/>
            <person name="Briginshaw L."/>
            <person name="Caballero-Perez J."/>
            <person name="Catarino B."/>
            <person name="Chen F."/>
            <person name="Chiyoda S."/>
            <person name="Chovatia M."/>
            <person name="Davies K.M."/>
            <person name="Delmans M."/>
            <person name="Demura T."/>
            <person name="Dierschke T."/>
            <person name="Dolan L."/>
            <person name="Dorantes-Acosta A.E."/>
            <person name="Eklund D.M."/>
            <person name="Florent S.N."/>
            <person name="Flores-Sandoval E."/>
            <person name="Fujiyama A."/>
            <person name="Fukuzawa H."/>
            <person name="Galik B."/>
            <person name="Grimanelli D."/>
            <person name="Grimwood J."/>
            <person name="Grossniklaus U."/>
            <person name="Hamada T."/>
            <person name="Haseloff J."/>
            <person name="Hetherington A.J."/>
            <person name="Higo A."/>
            <person name="Hirakawa Y."/>
            <person name="Hundley H.N."/>
            <person name="Ikeda Y."/>
            <person name="Inoue K."/>
            <person name="Inoue S."/>
            <person name="Ishida S."/>
            <person name="Jia Q."/>
            <person name="Kakita M."/>
            <person name="Kanazawa T."/>
            <person name="Kawai Y."/>
            <person name="Kawashima T."/>
            <person name="Kennedy M."/>
            <person name="Kinose K."/>
            <person name="Kinoshita T."/>
            <person name="Kohara Y."/>
            <person name="Koide E."/>
            <person name="Komatsu K."/>
            <person name="Kopischke S."/>
            <person name="Kubo M."/>
            <person name="Kyozuka J."/>
            <person name="Lagercrantz U."/>
            <person name="Lin S.S."/>
            <person name="Lindquist E."/>
            <person name="Lipzen A.M."/>
            <person name="Lu C."/>
            <person name="Luna E.D."/>
            <person name="Martienssen R.A."/>
            <person name="Minamino N."/>
            <person name="Mizutani M."/>
            <person name="Mizutani M."/>
            <person name="Mochizuki N."/>
            <person name="Monte I."/>
            <person name="Mosher R."/>
            <person name="Nagasaki H."/>
            <person name="Nakagami H."/>
            <person name="Naramoto S."/>
            <person name="Nishitani K."/>
            <person name="Ohtani M."/>
            <person name="Okamoto T."/>
            <person name="Okumura M."/>
            <person name="Phillips J."/>
            <person name="Pollak B."/>
            <person name="Reinders A."/>
            <person name="Roevekamp M."/>
            <person name="Sano R."/>
            <person name="Sawa S."/>
            <person name="Schmid M.W."/>
            <person name="Shirakawa M."/>
            <person name="Solano R."/>
            <person name="Spunde A."/>
            <person name="Suetsugu N."/>
            <person name="Sugano S."/>
            <person name="Sugiyama A."/>
            <person name="Sun R."/>
            <person name="Suzuki Y."/>
            <person name="Takenaka M."/>
            <person name="Takezawa D."/>
            <person name="Tomogane H."/>
            <person name="Tsuzuki M."/>
            <person name="Ueda T."/>
            <person name="Umeda M."/>
            <person name="Ward J.M."/>
            <person name="Watanabe Y."/>
            <person name="Yazaki K."/>
            <person name="Yokoyama R."/>
            <person name="Yoshitake Y."/>
            <person name="Yotsui I."/>
            <person name="Zachgo S."/>
            <person name="Schmutz J."/>
        </authorList>
    </citation>
    <scope>NUCLEOTIDE SEQUENCE [LARGE SCALE GENOMIC DNA]</scope>
    <source>
        <strain evidence="2">Tak-1</strain>
    </source>
</reference>
<organism evidence="2 3">
    <name type="scientific">Marchantia polymorpha</name>
    <name type="common">Common liverwort</name>
    <name type="synonym">Marchantia aquatica</name>
    <dbReference type="NCBI Taxonomy" id="3197"/>
    <lineage>
        <taxon>Eukaryota</taxon>
        <taxon>Viridiplantae</taxon>
        <taxon>Streptophyta</taxon>
        <taxon>Embryophyta</taxon>
        <taxon>Marchantiophyta</taxon>
        <taxon>Marchantiopsida</taxon>
        <taxon>Marchantiidae</taxon>
        <taxon>Marchantiales</taxon>
        <taxon>Marchantiaceae</taxon>
        <taxon>Marchantia</taxon>
    </lineage>
</organism>